<keyword evidence="4" id="KW-1185">Reference proteome</keyword>
<dbReference type="EMBL" id="KZ305047">
    <property type="protein sequence ID" value="PIA37390.1"/>
    <property type="molecule type" value="Genomic_DNA"/>
</dbReference>
<evidence type="ECO:0000256" key="1">
    <source>
        <dbReference type="SAM" id="Coils"/>
    </source>
</evidence>
<dbReference type="AlphaFoldDB" id="A0A2G5D1J9"/>
<feature type="coiled-coil region" evidence="1">
    <location>
        <begin position="943"/>
        <end position="998"/>
    </location>
</feature>
<dbReference type="InterPro" id="IPR037490">
    <property type="entry name" value="WAP"/>
</dbReference>
<dbReference type="OrthoDB" id="1868826at2759"/>
<dbReference type="EMBL" id="KZ305047">
    <property type="protein sequence ID" value="PIA37391.1"/>
    <property type="molecule type" value="Genomic_DNA"/>
</dbReference>
<organism evidence="3 4">
    <name type="scientific">Aquilegia coerulea</name>
    <name type="common">Rocky mountain columbine</name>
    <dbReference type="NCBI Taxonomy" id="218851"/>
    <lineage>
        <taxon>Eukaryota</taxon>
        <taxon>Viridiplantae</taxon>
        <taxon>Streptophyta</taxon>
        <taxon>Embryophyta</taxon>
        <taxon>Tracheophyta</taxon>
        <taxon>Spermatophyta</taxon>
        <taxon>Magnoliopsida</taxon>
        <taxon>Ranunculales</taxon>
        <taxon>Ranunculaceae</taxon>
        <taxon>Thalictroideae</taxon>
        <taxon>Aquilegia</taxon>
    </lineage>
</organism>
<reference evidence="3 4" key="1">
    <citation type="submission" date="2017-09" db="EMBL/GenBank/DDBJ databases">
        <title>WGS assembly of Aquilegia coerulea Goldsmith.</title>
        <authorList>
            <person name="Hodges S."/>
            <person name="Kramer E."/>
            <person name="Nordborg M."/>
            <person name="Tomkins J."/>
            <person name="Borevitz J."/>
            <person name="Derieg N."/>
            <person name="Yan J."/>
            <person name="Mihaltcheva S."/>
            <person name="Hayes R.D."/>
            <person name="Rokhsar D."/>
        </authorList>
    </citation>
    <scope>NUCLEOTIDE SEQUENCE [LARGE SCALE GENOMIC DNA]</scope>
    <source>
        <strain evidence="4">cv. Goldsmith</strain>
    </source>
</reference>
<protein>
    <recommendedName>
        <fullName evidence="5">WPP domain-containing protein</fullName>
    </recommendedName>
</protein>
<evidence type="ECO:0000256" key="2">
    <source>
        <dbReference type="SAM" id="MobiDB-lite"/>
    </source>
</evidence>
<dbReference type="PANTHER" id="PTHR33883">
    <property type="entry name" value="WPP DOMAIN-ASSOCIATED PROTEIN"/>
    <property type="match status" value="1"/>
</dbReference>
<feature type="compositionally biased region" description="Low complexity" evidence="2">
    <location>
        <begin position="401"/>
        <end position="413"/>
    </location>
</feature>
<evidence type="ECO:0008006" key="5">
    <source>
        <dbReference type="Google" id="ProtNLM"/>
    </source>
</evidence>
<feature type="region of interest" description="Disordered" evidence="2">
    <location>
        <begin position="350"/>
        <end position="442"/>
    </location>
</feature>
<dbReference type="Proteomes" id="UP000230069">
    <property type="component" value="Unassembled WGS sequence"/>
</dbReference>
<gene>
    <name evidence="3" type="ORF">AQUCO_03000170v1</name>
</gene>
<dbReference type="STRING" id="218851.A0A2G5D1J9"/>
<proteinExistence type="predicted"/>
<keyword evidence="1" id="KW-0175">Coiled coil</keyword>
<sequence length="1020" mass="117361">MDDFRGGLDCNLRISGMVADSIMMGIVNSAMEHAFDKACSKEGVLERLNDKSRFCELAVMQLEWCLKFVQEETDKFVMIESSYEREKLLNDLTETRDRIQRRLEETELAIWEKDREFSERLESDLKLREVVEMKDRQLSSLRSNFEFDRSKSDSWVVGADDGRDGDFCELKNSVDKQFVNIKQKLEDERINFTFGMRKMSQDLTNVMDGEPNLELLQIDEENNNSQSECQVMDGEIDRPNQSLRRVFSTGFEKMGSDIDILKETLDAAFGIMSNAISLAEVGPMEQQWRWAVEKDTVFVVFRGFLQDVQGGLLPKLRDRSKYDLQLSSGVNWVHLMDEIENLRNELDQLVSDQSEDRPKTVAPRESVTSPPPVKNVGGYAATNKEMIFSKEKPPSDEADASSTLSRSGSGSESGKIDNISPKVKDQDNPEEPAKENQAGQGSLVAEMIRNHESIIRQKSEELNWLKGEIMREKGSAVKKDKGRDTMKKRIQDLVARLDSVIEGNRNLGTNYNDCQCVHENDSIKFSSQEVRQLNEEPDDSNLKALLMDDVNVLVLRNLVKDLQSNLHCDDKLRAIKDDVCEKNFRETIKDWKHKIARYDIESHLREEMFFFICSEALRDAHDGYTCNKYLVNRNEDNREETSSSNQSQNLESLITEDVQTIVLRETVHEWENTLESSNIETLIREEVFYIVIFSAAKDITYSHSFIAAEHWNALSNVISEKDLSLNHSQDEKLESIIQDKVYMDFFREMVKEWKREVENYNTNKWNSQSVSPFSDNMPQQLHAREKDKLMQTLDSLSNCFEAEENFISSSLNLIEPKAQIEGFDERVVKDYHEGMLVMKDECLGSVVNNLELVLQQIIMSKLQLKDMRLCLGLACRDTNGGLDQMNSVEMTADGPKDSPHLMEMKKEVQKEPSVLSTLTKFSKAIFNFECMVQETIGLSLSRLEKLKQQVDTSVEHVISLKEQELLYRKAFVTRCFNLQKAEAEVDLLADEQDELLLLLEKIYIALDHYSPVLQHYFGVS</sequence>
<evidence type="ECO:0000313" key="3">
    <source>
        <dbReference type="EMBL" id="PIA37390.1"/>
    </source>
</evidence>
<name>A0A2G5D1J9_AQUCA</name>
<feature type="compositionally biased region" description="Basic and acidic residues" evidence="2">
    <location>
        <begin position="422"/>
        <end position="434"/>
    </location>
</feature>
<evidence type="ECO:0000313" key="4">
    <source>
        <dbReference type="Proteomes" id="UP000230069"/>
    </source>
</evidence>
<accession>A0A2G5D1J9</accession>
<dbReference type="PANTHER" id="PTHR33883:SF7">
    <property type="entry name" value="OS04G0521600 PROTEIN"/>
    <property type="match status" value="1"/>
</dbReference>